<evidence type="ECO:0000313" key="3">
    <source>
        <dbReference type="Proteomes" id="UP000307000"/>
    </source>
</evidence>
<proteinExistence type="predicted"/>
<reference evidence="2 3" key="1">
    <citation type="submission" date="2018-12" db="EMBL/GenBank/DDBJ databases">
        <title>Complete Genome Sequence of Glutamicibacter creatinolyticus strain LGCM259,isolated from an abscess of a 12-year-old mare in Italy.</title>
        <authorList>
            <person name="Santos R.G."/>
            <person name="Silva A.L."/>
            <person name="Seyffert N."/>
            <person name="Castro T.L.P."/>
            <person name="Attili A.R."/>
            <person name="Rifici C."/>
            <person name="Mazzullo G."/>
            <person name="Brenig B."/>
            <person name="Venanzi F."/>
            <person name="Azevedo V."/>
        </authorList>
    </citation>
    <scope>NUCLEOTIDE SEQUENCE [LARGE SCALE GENOMIC DNA]</scope>
    <source>
        <strain evidence="2 3">LGCM 259</strain>
    </source>
</reference>
<accession>A0A5B7WTP4</accession>
<evidence type="ECO:0008006" key="4">
    <source>
        <dbReference type="Google" id="ProtNLM"/>
    </source>
</evidence>
<keyword evidence="3" id="KW-1185">Reference proteome</keyword>
<keyword evidence="1" id="KW-0812">Transmembrane</keyword>
<feature type="transmembrane region" description="Helical" evidence="1">
    <location>
        <begin position="111"/>
        <end position="131"/>
    </location>
</feature>
<evidence type="ECO:0000313" key="2">
    <source>
        <dbReference type="EMBL" id="QCY47339.1"/>
    </source>
</evidence>
<feature type="transmembrane region" description="Helical" evidence="1">
    <location>
        <begin position="46"/>
        <end position="71"/>
    </location>
</feature>
<sequence>MKENLSSHIRGFVLSFISSLGTVVLATLSSLLGYNSNSLSDSLSTLVVFFAVSSIFAALIASVVSTGLFVLGSRKGRVSGGIIASVAGVLLLGFVFALLTQQIPDYDVTLLLIIGCCLGSLTGPISFIVALQPQPARENSLDRHSS</sequence>
<name>A0A5B7WTP4_9MICC</name>
<dbReference type="Proteomes" id="UP000307000">
    <property type="component" value="Chromosome"/>
</dbReference>
<keyword evidence="1" id="KW-0472">Membrane</keyword>
<feature type="transmembrane region" description="Helical" evidence="1">
    <location>
        <begin position="12"/>
        <end position="34"/>
    </location>
</feature>
<dbReference type="EMBL" id="CP034412">
    <property type="protein sequence ID" value="QCY47339.1"/>
    <property type="molecule type" value="Genomic_DNA"/>
</dbReference>
<protein>
    <recommendedName>
        <fullName evidence="4">TIGR04086 family membrane protein</fullName>
    </recommendedName>
</protein>
<evidence type="ECO:0000256" key="1">
    <source>
        <dbReference type="SAM" id="Phobius"/>
    </source>
</evidence>
<keyword evidence="1" id="KW-1133">Transmembrane helix</keyword>
<dbReference type="RefSeq" id="WP_138926328.1">
    <property type="nucleotide sequence ID" value="NZ_CP034412.1"/>
</dbReference>
<dbReference type="AlphaFoldDB" id="A0A5B7WTP4"/>
<organism evidence="2 3">
    <name type="scientific">Glutamicibacter creatinolyticus</name>
    <dbReference type="NCBI Taxonomy" id="162496"/>
    <lineage>
        <taxon>Bacteria</taxon>
        <taxon>Bacillati</taxon>
        <taxon>Actinomycetota</taxon>
        <taxon>Actinomycetes</taxon>
        <taxon>Micrococcales</taxon>
        <taxon>Micrococcaceae</taxon>
        <taxon>Glutamicibacter</taxon>
    </lineage>
</organism>
<gene>
    <name evidence="2" type="ORF">GcLGCM259_1610</name>
</gene>
<dbReference type="KEGG" id="gcr:GcLGCM259_1610"/>
<feature type="transmembrane region" description="Helical" evidence="1">
    <location>
        <begin position="78"/>
        <end position="99"/>
    </location>
</feature>